<dbReference type="PANTHER" id="PTHR43827:SF3">
    <property type="entry name" value="NADP-DEPENDENT OXIDOREDUCTASE DOMAIN-CONTAINING PROTEIN"/>
    <property type="match status" value="1"/>
</dbReference>
<dbReference type="Pfam" id="PF00248">
    <property type="entry name" value="Aldo_ket_red"/>
    <property type="match status" value="1"/>
</dbReference>
<dbReference type="GO" id="GO:0016616">
    <property type="term" value="F:oxidoreductase activity, acting on the CH-OH group of donors, NAD or NADP as acceptor"/>
    <property type="evidence" value="ECO:0007669"/>
    <property type="project" value="UniProtKB-ARBA"/>
</dbReference>
<evidence type="ECO:0000256" key="4">
    <source>
        <dbReference type="ARBA" id="ARBA00049445"/>
    </source>
</evidence>
<dbReference type="InterPro" id="IPR018170">
    <property type="entry name" value="Aldo/ket_reductase_CS"/>
</dbReference>
<sequence>MKNEQAFIQLSDGNTIPQIGLGVWQVSQDQARTAVSHALKSGYHHIDTASIYQNEEGVDKGIKDSGIARDQMFITTKIWNDAQGFEATKTSLDASLARLQLDYVDMLLIHWPAPEKNLYLESWRALIEAQKEGKVRSIGVSNFNTDHLQKLIDETGITPVINQIELHPYFQQSELRKFHSENNIVTQAWSPLGQGKVLSNPVIGTIATKHGKTAAQVIIRWHIQLGNVAIPKSVIPERIESNLDVFNFELSKADMAEIANLDKGYRMGPNPLELN</sequence>
<evidence type="ECO:0000256" key="2">
    <source>
        <dbReference type="ARBA" id="ARBA00022857"/>
    </source>
</evidence>
<comment type="similarity">
    <text evidence="1">Belongs to the aldo/keto reductase family.</text>
</comment>
<evidence type="ECO:0000259" key="8">
    <source>
        <dbReference type="Pfam" id="PF00248"/>
    </source>
</evidence>
<dbReference type="SUPFAM" id="SSF51430">
    <property type="entry name" value="NAD(P)-linked oxidoreductase"/>
    <property type="match status" value="1"/>
</dbReference>
<gene>
    <name evidence="9" type="ORF">B6S08_04155</name>
</gene>
<feature type="binding site" evidence="6">
    <location>
        <position position="110"/>
    </location>
    <ligand>
        <name>substrate</name>
    </ligand>
</feature>
<evidence type="ECO:0000313" key="10">
    <source>
        <dbReference type="Proteomes" id="UP000242757"/>
    </source>
</evidence>
<dbReference type="InterPro" id="IPR023210">
    <property type="entry name" value="NADP_OxRdtase_dom"/>
</dbReference>
<dbReference type="EMBL" id="NBIM01000001">
    <property type="protein sequence ID" value="OXY82714.1"/>
    <property type="molecule type" value="Genomic_DNA"/>
</dbReference>
<evidence type="ECO:0000256" key="7">
    <source>
        <dbReference type="PIRSR" id="PIRSR000097-3"/>
    </source>
</evidence>
<proteinExistence type="inferred from homology"/>
<accession>A0A233RH52</accession>
<dbReference type="OrthoDB" id="9772407at2"/>
<dbReference type="InterPro" id="IPR020471">
    <property type="entry name" value="AKR"/>
</dbReference>
<evidence type="ECO:0000313" key="9">
    <source>
        <dbReference type="EMBL" id="OXY82714.1"/>
    </source>
</evidence>
<keyword evidence="10" id="KW-1185">Reference proteome</keyword>
<organism evidence="9 10">
    <name type="scientific">Oceanimonas doudoroffii</name>
    <dbReference type="NCBI Taxonomy" id="84158"/>
    <lineage>
        <taxon>Bacteria</taxon>
        <taxon>Pseudomonadati</taxon>
        <taxon>Pseudomonadota</taxon>
        <taxon>Gammaproteobacteria</taxon>
        <taxon>Aeromonadales</taxon>
        <taxon>Aeromonadaceae</taxon>
        <taxon>Oceanimonas</taxon>
    </lineage>
</organism>
<dbReference type="Proteomes" id="UP000242757">
    <property type="component" value="Unassembled WGS sequence"/>
</dbReference>
<evidence type="ECO:0000256" key="5">
    <source>
        <dbReference type="PIRSR" id="PIRSR000097-1"/>
    </source>
</evidence>
<dbReference type="AlphaFoldDB" id="A0A233RH52"/>
<dbReference type="PIRSF" id="PIRSF000097">
    <property type="entry name" value="AKR"/>
    <property type="match status" value="1"/>
</dbReference>
<dbReference type="RefSeq" id="WP_094199493.1">
    <property type="nucleotide sequence ID" value="NZ_NBIM01000001.1"/>
</dbReference>
<dbReference type="PRINTS" id="PR00069">
    <property type="entry name" value="ALDKETRDTASE"/>
</dbReference>
<evidence type="ECO:0000256" key="1">
    <source>
        <dbReference type="ARBA" id="ARBA00007905"/>
    </source>
</evidence>
<dbReference type="FunFam" id="3.20.20.100:FF:000002">
    <property type="entry name" value="2,5-diketo-D-gluconic acid reductase A"/>
    <property type="match status" value="1"/>
</dbReference>
<dbReference type="PROSITE" id="PS00062">
    <property type="entry name" value="ALDOKETO_REDUCTASE_2"/>
    <property type="match status" value="1"/>
</dbReference>
<feature type="site" description="Lowers pKa of active site Tyr" evidence="7">
    <location>
        <position position="77"/>
    </location>
</feature>
<protein>
    <submittedName>
        <fullName evidence="9">Oxidoreductase</fullName>
    </submittedName>
</protein>
<comment type="catalytic activity">
    <reaction evidence="4">
        <text>hydroxyacetone + NADP(+) = methylglyoxal + NADPH + H(+)</text>
        <dbReference type="Rhea" id="RHEA:27986"/>
        <dbReference type="ChEBI" id="CHEBI:15378"/>
        <dbReference type="ChEBI" id="CHEBI:17158"/>
        <dbReference type="ChEBI" id="CHEBI:27957"/>
        <dbReference type="ChEBI" id="CHEBI:57783"/>
        <dbReference type="ChEBI" id="CHEBI:58349"/>
    </reaction>
</comment>
<feature type="domain" description="NADP-dependent oxidoreductase" evidence="8">
    <location>
        <begin position="19"/>
        <end position="262"/>
    </location>
</feature>
<name>A0A233RH52_9GAMM</name>
<dbReference type="PANTHER" id="PTHR43827">
    <property type="entry name" value="2,5-DIKETO-D-GLUCONIC ACID REDUCTASE"/>
    <property type="match status" value="1"/>
</dbReference>
<evidence type="ECO:0000256" key="6">
    <source>
        <dbReference type="PIRSR" id="PIRSR000097-2"/>
    </source>
</evidence>
<dbReference type="InterPro" id="IPR036812">
    <property type="entry name" value="NAD(P)_OxRdtase_dom_sf"/>
</dbReference>
<reference evidence="9 10" key="1">
    <citation type="submission" date="2017-08" db="EMBL/GenBank/DDBJ databases">
        <title>A Genome Sequence of Oceanimonas doudoroffii ATCC 27123T.</title>
        <authorList>
            <person name="Brennan M.A."/>
            <person name="Maclea K.S."/>
            <person name="Mcclelland W.D."/>
            <person name="Trachtenberg A.M."/>
        </authorList>
    </citation>
    <scope>NUCLEOTIDE SEQUENCE [LARGE SCALE GENOMIC DNA]</scope>
    <source>
        <strain evidence="9 10">ATCC 27123</strain>
    </source>
</reference>
<keyword evidence="3" id="KW-0560">Oxidoreductase</keyword>
<feature type="active site" description="Proton donor" evidence="5">
    <location>
        <position position="52"/>
    </location>
</feature>
<dbReference type="Gene3D" id="3.20.20.100">
    <property type="entry name" value="NADP-dependent oxidoreductase domain"/>
    <property type="match status" value="1"/>
</dbReference>
<comment type="caution">
    <text evidence="9">The sequence shown here is derived from an EMBL/GenBank/DDBJ whole genome shotgun (WGS) entry which is preliminary data.</text>
</comment>
<keyword evidence="2" id="KW-0521">NADP</keyword>
<evidence type="ECO:0000256" key="3">
    <source>
        <dbReference type="ARBA" id="ARBA00023002"/>
    </source>
</evidence>